<dbReference type="Gene3D" id="3.90.190.10">
    <property type="entry name" value="Protein tyrosine phosphatase superfamily"/>
    <property type="match status" value="1"/>
</dbReference>
<accession>A0A7J6B630</accession>
<evidence type="ECO:0000313" key="3">
    <source>
        <dbReference type="EMBL" id="KAF4090502.1"/>
    </source>
</evidence>
<dbReference type="GO" id="GO:0033549">
    <property type="term" value="F:MAP kinase phosphatase activity"/>
    <property type="evidence" value="ECO:0007669"/>
    <property type="project" value="TreeGrafter"/>
</dbReference>
<keyword evidence="2" id="KW-0904">Protein phosphatase</keyword>
<dbReference type="AlphaFoldDB" id="A0A7J6B630"/>
<dbReference type="PANTHER" id="PTHR45682:SF6">
    <property type="entry name" value="DUAL SPECIFICITY PHOSPHATASE 29"/>
    <property type="match status" value="1"/>
</dbReference>
<dbReference type="GO" id="GO:0008138">
    <property type="term" value="F:protein tyrosine/serine/threonine phosphatase activity"/>
    <property type="evidence" value="ECO:0007669"/>
    <property type="project" value="InterPro"/>
</dbReference>
<gene>
    <name evidence="3" type="ORF">AMELA_G00052030</name>
</gene>
<protein>
    <submittedName>
        <fullName evidence="3">Uncharacterized protein</fullName>
    </submittedName>
</protein>
<dbReference type="GO" id="GO:0043409">
    <property type="term" value="P:negative regulation of MAPK cascade"/>
    <property type="evidence" value="ECO:0007669"/>
    <property type="project" value="TreeGrafter"/>
</dbReference>
<dbReference type="Proteomes" id="UP000593565">
    <property type="component" value="Unassembled WGS sequence"/>
</dbReference>
<evidence type="ECO:0000256" key="2">
    <source>
        <dbReference type="ARBA" id="ARBA00022912"/>
    </source>
</evidence>
<dbReference type="EMBL" id="JAAGNN010000004">
    <property type="protein sequence ID" value="KAF4090502.1"/>
    <property type="molecule type" value="Genomic_DNA"/>
</dbReference>
<comment type="caution">
    <text evidence="3">The sequence shown here is derived from an EMBL/GenBank/DDBJ whole genome shotgun (WGS) entry which is preliminary data.</text>
</comment>
<reference evidence="3 4" key="1">
    <citation type="submission" date="2020-02" db="EMBL/GenBank/DDBJ databases">
        <title>A chromosome-scale genome assembly of the black bullhead catfish (Ameiurus melas).</title>
        <authorList>
            <person name="Wen M."/>
            <person name="Zham M."/>
            <person name="Cabau C."/>
            <person name="Klopp C."/>
            <person name="Donnadieu C."/>
            <person name="Roques C."/>
            <person name="Bouchez O."/>
            <person name="Lampietro C."/>
            <person name="Jouanno E."/>
            <person name="Herpin A."/>
            <person name="Louis A."/>
            <person name="Berthelot C."/>
            <person name="Parey E."/>
            <person name="Roest-Crollius H."/>
            <person name="Braasch I."/>
            <person name="Postlethwait J."/>
            <person name="Robinson-Rechavi M."/>
            <person name="Echchiki A."/>
            <person name="Begum T."/>
            <person name="Montfort J."/>
            <person name="Schartl M."/>
            <person name="Bobe J."/>
            <person name="Guiguen Y."/>
        </authorList>
    </citation>
    <scope>NUCLEOTIDE SEQUENCE [LARGE SCALE GENOMIC DNA]</scope>
    <source>
        <strain evidence="3">M_S1</strain>
        <tissue evidence="3">Blood</tissue>
    </source>
</reference>
<sequence>MKSNTSKPSQIKNIQKAVQCDPDSEYITLELFELQKLFWQGTGAAYTHVNEVWPSVYIGDEKTALERHNLGKMAIMHILNAVEGKRNSVTTGPDYYGHLLRWSGGRRHHNFQPCSFSTQQLNLLTMRSAIQRVNC</sequence>
<name>A0A7J6B630_AMEME</name>
<evidence type="ECO:0000313" key="4">
    <source>
        <dbReference type="Proteomes" id="UP000593565"/>
    </source>
</evidence>
<proteinExistence type="predicted"/>
<dbReference type="PANTHER" id="PTHR45682">
    <property type="entry name" value="AGAP008228-PA"/>
    <property type="match status" value="1"/>
</dbReference>
<organism evidence="3 4">
    <name type="scientific">Ameiurus melas</name>
    <name type="common">Black bullhead</name>
    <name type="synonym">Silurus melas</name>
    <dbReference type="NCBI Taxonomy" id="219545"/>
    <lineage>
        <taxon>Eukaryota</taxon>
        <taxon>Metazoa</taxon>
        <taxon>Chordata</taxon>
        <taxon>Craniata</taxon>
        <taxon>Vertebrata</taxon>
        <taxon>Euteleostomi</taxon>
        <taxon>Actinopterygii</taxon>
        <taxon>Neopterygii</taxon>
        <taxon>Teleostei</taxon>
        <taxon>Ostariophysi</taxon>
        <taxon>Siluriformes</taxon>
        <taxon>Ictaluridae</taxon>
        <taxon>Ameiurus</taxon>
    </lineage>
</organism>
<keyword evidence="4" id="KW-1185">Reference proteome</keyword>
<dbReference type="GO" id="GO:0005737">
    <property type="term" value="C:cytoplasm"/>
    <property type="evidence" value="ECO:0007669"/>
    <property type="project" value="TreeGrafter"/>
</dbReference>
<keyword evidence="1" id="KW-0378">Hydrolase</keyword>
<dbReference type="InterPro" id="IPR020405">
    <property type="entry name" value="Atypical_DUSP_subfamA"/>
</dbReference>
<evidence type="ECO:0000256" key="1">
    <source>
        <dbReference type="ARBA" id="ARBA00022801"/>
    </source>
</evidence>
<dbReference type="InterPro" id="IPR029021">
    <property type="entry name" value="Prot-tyrosine_phosphatase-like"/>
</dbReference>